<evidence type="ECO:0000256" key="7">
    <source>
        <dbReference type="ARBA" id="ARBA00023157"/>
    </source>
</evidence>
<keyword evidence="6" id="KW-0106">Calcium</keyword>
<evidence type="ECO:0000256" key="6">
    <source>
        <dbReference type="ARBA" id="ARBA00022837"/>
    </source>
</evidence>
<evidence type="ECO:0000256" key="1">
    <source>
        <dbReference type="ARBA" id="ARBA00006249"/>
    </source>
</evidence>
<dbReference type="SUPFAM" id="SSF53474">
    <property type="entry name" value="alpha/beta-Hydrolases"/>
    <property type="match status" value="1"/>
</dbReference>
<dbReference type="InterPro" id="IPR011118">
    <property type="entry name" value="Tannase/feruloyl_esterase"/>
</dbReference>
<keyword evidence="9" id="KW-1185">Reference proteome</keyword>
<reference evidence="8 9" key="1">
    <citation type="journal article" date="2019" name="Int. J. Syst. Evol. Microbiol.">
        <title>The Global Catalogue of Microorganisms (GCM) 10K type strain sequencing project: providing services to taxonomists for standard genome sequencing and annotation.</title>
        <authorList>
            <consortium name="The Broad Institute Genomics Platform"/>
            <consortium name="The Broad Institute Genome Sequencing Center for Infectious Disease"/>
            <person name="Wu L."/>
            <person name="Ma J."/>
        </authorList>
    </citation>
    <scope>NUCLEOTIDE SEQUENCE [LARGE SCALE GENOMIC DNA]</scope>
    <source>
        <strain evidence="8 9">JCM 14330</strain>
    </source>
</reference>
<evidence type="ECO:0000256" key="4">
    <source>
        <dbReference type="ARBA" id="ARBA00022729"/>
    </source>
</evidence>
<comment type="caution">
    <text evidence="8">The sequence shown here is derived from an EMBL/GenBank/DDBJ whole genome shotgun (WGS) entry which is preliminary data.</text>
</comment>
<dbReference type="Gene3D" id="3.40.50.1820">
    <property type="entry name" value="alpha/beta hydrolase"/>
    <property type="match status" value="1"/>
</dbReference>
<dbReference type="EMBL" id="BAAAEN010000004">
    <property type="protein sequence ID" value="GAA0498935.1"/>
    <property type="molecule type" value="Genomic_DNA"/>
</dbReference>
<keyword evidence="4" id="KW-0732">Signal</keyword>
<comment type="similarity">
    <text evidence="1">Belongs to the tannase family.</text>
</comment>
<organism evidence="8 9">
    <name type="scientific">Pigmentiphaga daeguensis</name>
    <dbReference type="NCBI Taxonomy" id="414049"/>
    <lineage>
        <taxon>Bacteria</taxon>
        <taxon>Pseudomonadati</taxon>
        <taxon>Pseudomonadota</taxon>
        <taxon>Betaproteobacteria</taxon>
        <taxon>Burkholderiales</taxon>
        <taxon>Alcaligenaceae</taxon>
        <taxon>Pigmentiphaga</taxon>
    </lineage>
</organism>
<dbReference type="Proteomes" id="UP001501706">
    <property type="component" value="Unassembled WGS sequence"/>
</dbReference>
<protein>
    <submittedName>
        <fullName evidence="8">Tannase/feruloyl esterase family alpha/beta hydrolase</fullName>
    </submittedName>
</protein>
<name>A0ABN1BK19_9BURK</name>
<gene>
    <name evidence="8" type="ORF">GCM10009097_14160</name>
</gene>
<evidence type="ECO:0000313" key="9">
    <source>
        <dbReference type="Proteomes" id="UP001501706"/>
    </source>
</evidence>
<evidence type="ECO:0000313" key="8">
    <source>
        <dbReference type="EMBL" id="GAA0498935.1"/>
    </source>
</evidence>
<sequence>MHASGGYLAVGWGAGGLAAVLAVAGCGGSGAVPEPQALTGEAACAAVKDFSSAEHKGVITSATWVPAATEKSAPTAATFLPAHCVVQGSLEPRTGVDGKRYATKFELRLPLEWNRRFLFQGGSGLEGTLAPAYGPTGGAKTALEQGFAVVSQNGGHDNADLPAPEAFGFDPQARVDFGYGAIIKTSKAAKSLIADYYGDAIERSYFDGCSTGGRQGMAFAQRFPDEFDGIVAGAPVFDFGRVVAARIWGWQKAAAVVSRDINGMPRFHEAMPQADRQLFQRELLAACDAQDGAVDGMISNVAACTFRPKALLCTGEKTPECLSAEQVGIWEAVLDGPVDSGGAAFKVPGYRAPGEVPVRGYRIDAAWMTSSGQAARITGQGPILDIQWKLNIDPTPILFMTPPQPGFRPLDDVDWDTWGNSMTVNAPWLMSDPDLGRYRDRGGKMIFYHGTGDSGPNAVDTIDYYESVVALNSSREQTGRFARLFLVPGMGHCRGGPSTDTFDRLAPIMDWVERGKAPDAIVAQATPGNADLAAVTPAIPASRTRPLCPYPAYPRYKGTGSIDDAASFTCTLPVADPA</sequence>
<dbReference type="PANTHER" id="PTHR33938">
    <property type="entry name" value="FERULOYL ESTERASE B-RELATED"/>
    <property type="match status" value="1"/>
</dbReference>
<proteinExistence type="inferred from homology"/>
<accession>A0ABN1BK19</accession>
<dbReference type="GO" id="GO:0016787">
    <property type="term" value="F:hydrolase activity"/>
    <property type="evidence" value="ECO:0007669"/>
    <property type="project" value="UniProtKB-KW"/>
</dbReference>
<keyword evidence="2" id="KW-0719">Serine esterase</keyword>
<keyword evidence="7" id="KW-1015">Disulfide bond</keyword>
<evidence type="ECO:0000256" key="2">
    <source>
        <dbReference type="ARBA" id="ARBA00022487"/>
    </source>
</evidence>
<dbReference type="PANTHER" id="PTHR33938:SF15">
    <property type="entry name" value="FERULOYL ESTERASE B-RELATED"/>
    <property type="match status" value="1"/>
</dbReference>
<evidence type="ECO:0000256" key="5">
    <source>
        <dbReference type="ARBA" id="ARBA00022801"/>
    </source>
</evidence>
<dbReference type="InterPro" id="IPR029058">
    <property type="entry name" value="AB_hydrolase_fold"/>
</dbReference>
<keyword evidence="3" id="KW-0479">Metal-binding</keyword>
<keyword evidence="5 8" id="KW-0378">Hydrolase</keyword>
<dbReference type="Pfam" id="PF07519">
    <property type="entry name" value="Tannase"/>
    <property type="match status" value="1"/>
</dbReference>
<evidence type="ECO:0000256" key="3">
    <source>
        <dbReference type="ARBA" id="ARBA00022723"/>
    </source>
</evidence>